<sequence length="419" mass="47551">MILVPFLTLLHLFAFVCPEIVTAFIIQRHGDRMPYHQIQSLPPFENIGQLVQKGANRLEHLGKQIKERYNETLLSDLEYEDQEYAFYATYSERAKMSAQAFARGLFPPGTGPVDPETGEPIFNQLQQLVPIDSCLGDKEYMLLGATACPKGMRIINTRQNNHANRLIYKPNKDLISKLATQTKNSVNGLEILDVIDSLLSLHALGLDLPQGMTENDLEKYKKLFDETFLYYFPTSDPDLCNASLGMFANYLYTSLDKKPSQRLKLHYFNGHDYSLVPMLGCLGVNLTENVGYASMVVIEIHKRTNGPTDVDGLDLEFYHALHPSDTEPLKLERFYPKQCPAEICNMRSFIVNFPHARDSSPSEWFYSKCGFVTPLNNVWFLVGTILAASLLAVGAIAFLASVLYCLHNLYRRKTDWKIN</sequence>
<dbReference type="InterPro" id="IPR029033">
    <property type="entry name" value="His_PPase_superfam"/>
</dbReference>
<dbReference type="InterPro" id="IPR050645">
    <property type="entry name" value="Histidine_acid_phosphatase"/>
</dbReference>
<keyword evidence="3" id="KW-0472">Membrane</keyword>
<dbReference type="Pfam" id="PF00328">
    <property type="entry name" value="His_Phos_2"/>
    <property type="match status" value="1"/>
</dbReference>
<keyword evidence="3" id="KW-0812">Transmembrane</keyword>
<keyword evidence="2" id="KW-0378">Hydrolase</keyword>
<dbReference type="CDD" id="cd07061">
    <property type="entry name" value="HP_HAP_like"/>
    <property type="match status" value="1"/>
</dbReference>
<accession>A0ABQ9YK82</accession>
<evidence type="ECO:0000313" key="5">
    <source>
        <dbReference type="EMBL" id="KAK2964169.1"/>
    </source>
</evidence>
<evidence type="ECO:0000256" key="4">
    <source>
        <dbReference type="SAM" id="SignalP"/>
    </source>
</evidence>
<keyword evidence="6" id="KW-1185">Reference proteome</keyword>
<organism evidence="5 6">
    <name type="scientific">Blattamonas nauphoetae</name>
    <dbReference type="NCBI Taxonomy" id="2049346"/>
    <lineage>
        <taxon>Eukaryota</taxon>
        <taxon>Metamonada</taxon>
        <taxon>Preaxostyla</taxon>
        <taxon>Oxymonadida</taxon>
        <taxon>Blattamonas</taxon>
    </lineage>
</organism>
<keyword evidence="3" id="KW-1133">Transmembrane helix</keyword>
<reference evidence="5 6" key="1">
    <citation type="journal article" date="2022" name="bioRxiv">
        <title>Genomics of Preaxostyla Flagellates Illuminates Evolutionary Transitions and the Path Towards Mitochondrial Loss.</title>
        <authorList>
            <person name="Novak L.V.F."/>
            <person name="Treitli S.C."/>
            <person name="Pyrih J."/>
            <person name="Halakuc P."/>
            <person name="Pipaliya S.V."/>
            <person name="Vacek V."/>
            <person name="Brzon O."/>
            <person name="Soukal P."/>
            <person name="Eme L."/>
            <person name="Dacks J.B."/>
            <person name="Karnkowska A."/>
            <person name="Elias M."/>
            <person name="Hampl V."/>
        </authorList>
    </citation>
    <scope>NUCLEOTIDE SEQUENCE [LARGE SCALE GENOMIC DNA]</scope>
    <source>
        <strain evidence="5">NAU3</strain>
        <tissue evidence="5">Gut</tissue>
    </source>
</reference>
<dbReference type="PANTHER" id="PTHR11567:SF110">
    <property type="entry name" value="2-PHOSPHOXYLOSE PHOSPHATASE 1"/>
    <property type="match status" value="1"/>
</dbReference>
<feature type="chain" id="PRO_5047206467" evidence="4">
    <location>
        <begin position="24"/>
        <end position="419"/>
    </location>
</feature>
<dbReference type="InterPro" id="IPR000560">
    <property type="entry name" value="His_Pase_clade-2"/>
</dbReference>
<comment type="caution">
    <text evidence="5">The sequence shown here is derived from an EMBL/GenBank/DDBJ whole genome shotgun (WGS) entry which is preliminary data.</text>
</comment>
<dbReference type="Gene3D" id="3.40.50.1240">
    <property type="entry name" value="Phosphoglycerate mutase-like"/>
    <property type="match status" value="1"/>
</dbReference>
<dbReference type="SUPFAM" id="SSF53254">
    <property type="entry name" value="Phosphoglycerate mutase-like"/>
    <property type="match status" value="1"/>
</dbReference>
<evidence type="ECO:0000313" key="6">
    <source>
        <dbReference type="Proteomes" id="UP001281761"/>
    </source>
</evidence>
<keyword evidence="4" id="KW-0732">Signal</keyword>
<evidence type="ECO:0000256" key="1">
    <source>
        <dbReference type="ARBA" id="ARBA00005375"/>
    </source>
</evidence>
<protein>
    <submittedName>
        <fullName evidence="5">Histidine phosphatase family protein</fullName>
    </submittedName>
</protein>
<feature type="signal peptide" evidence="4">
    <location>
        <begin position="1"/>
        <end position="23"/>
    </location>
</feature>
<feature type="transmembrane region" description="Helical" evidence="3">
    <location>
        <begin position="378"/>
        <end position="406"/>
    </location>
</feature>
<evidence type="ECO:0000256" key="3">
    <source>
        <dbReference type="SAM" id="Phobius"/>
    </source>
</evidence>
<name>A0ABQ9YK82_9EUKA</name>
<dbReference type="Proteomes" id="UP001281761">
    <property type="component" value="Unassembled WGS sequence"/>
</dbReference>
<evidence type="ECO:0000256" key="2">
    <source>
        <dbReference type="ARBA" id="ARBA00022801"/>
    </source>
</evidence>
<proteinExistence type="inferred from homology"/>
<gene>
    <name evidence="5" type="ORF">BLNAU_700</name>
</gene>
<dbReference type="EMBL" id="JARBJD010000003">
    <property type="protein sequence ID" value="KAK2964169.1"/>
    <property type="molecule type" value="Genomic_DNA"/>
</dbReference>
<dbReference type="PANTHER" id="PTHR11567">
    <property type="entry name" value="ACID PHOSPHATASE-RELATED"/>
    <property type="match status" value="1"/>
</dbReference>
<comment type="similarity">
    <text evidence="1">Belongs to the histidine acid phosphatase family.</text>
</comment>